<feature type="transmembrane region" description="Helical" evidence="1">
    <location>
        <begin position="497"/>
        <end position="521"/>
    </location>
</feature>
<feature type="transmembrane region" description="Helical" evidence="1">
    <location>
        <begin position="437"/>
        <end position="460"/>
    </location>
</feature>
<dbReference type="STRING" id="1514105.AOC36_04085"/>
<proteinExistence type="predicted"/>
<evidence type="ECO:0000313" key="2">
    <source>
        <dbReference type="EMBL" id="AMC93179.1"/>
    </source>
</evidence>
<feature type="transmembrane region" description="Helical" evidence="1">
    <location>
        <begin position="527"/>
        <end position="551"/>
    </location>
</feature>
<dbReference type="Proteomes" id="UP000063781">
    <property type="component" value="Chromosome"/>
</dbReference>
<evidence type="ECO:0000256" key="1">
    <source>
        <dbReference type="SAM" id="Phobius"/>
    </source>
</evidence>
<evidence type="ECO:0000313" key="3">
    <source>
        <dbReference type="Proteomes" id="UP000063781"/>
    </source>
</evidence>
<dbReference type="EMBL" id="CP013213">
    <property type="protein sequence ID" value="AMC93179.1"/>
    <property type="molecule type" value="Genomic_DNA"/>
</dbReference>
<keyword evidence="3" id="KW-1185">Reference proteome</keyword>
<dbReference type="OrthoDB" id="1651790at2"/>
<dbReference type="KEGG" id="erl:AOC36_04085"/>
<feature type="transmembrane region" description="Helical" evidence="1">
    <location>
        <begin position="216"/>
        <end position="235"/>
    </location>
</feature>
<dbReference type="RefSeq" id="WP_067631694.1">
    <property type="nucleotide sequence ID" value="NZ_CP013213.1"/>
</dbReference>
<feature type="transmembrane region" description="Helical" evidence="1">
    <location>
        <begin position="241"/>
        <end position="260"/>
    </location>
</feature>
<protein>
    <submittedName>
        <fullName evidence="2">Uncharacterized protein</fullName>
    </submittedName>
</protein>
<keyword evidence="1" id="KW-0472">Membrane</keyword>
<feature type="transmembrane region" description="Helical" evidence="1">
    <location>
        <begin position="117"/>
        <end position="138"/>
    </location>
</feature>
<accession>A0A0X8GZM9</accession>
<feature type="transmembrane region" description="Helical" evidence="1">
    <location>
        <begin position="143"/>
        <end position="162"/>
    </location>
</feature>
<gene>
    <name evidence="2" type="ORF">AOC36_04085</name>
</gene>
<feature type="transmembrane region" description="Helical" evidence="1">
    <location>
        <begin position="293"/>
        <end position="312"/>
    </location>
</feature>
<feature type="transmembrane region" description="Helical" evidence="1">
    <location>
        <begin position="168"/>
        <end position="186"/>
    </location>
</feature>
<feature type="transmembrane region" description="Helical" evidence="1">
    <location>
        <begin position="466"/>
        <end position="485"/>
    </location>
</feature>
<name>A0A0X8GZM9_9FIRM</name>
<reference evidence="2 3" key="1">
    <citation type="submission" date="2015-10" db="EMBL/GenBank/DDBJ databases">
        <title>Erysipelothrix larvae sp. LV19 isolated from the larval gut of the rhinoceros beetle, Trypoxylus dichotomus.</title>
        <authorList>
            <person name="Lim S."/>
            <person name="Kim B.-C."/>
        </authorList>
    </citation>
    <scope>NUCLEOTIDE SEQUENCE [LARGE SCALE GENOMIC DNA]</scope>
    <source>
        <strain evidence="2 3">LV19</strain>
    </source>
</reference>
<feature type="transmembrane region" description="Helical" evidence="1">
    <location>
        <begin position="413"/>
        <end position="430"/>
    </location>
</feature>
<dbReference type="AlphaFoldDB" id="A0A0X8GZM9"/>
<keyword evidence="1" id="KW-0812">Transmembrane</keyword>
<keyword evidence="1" id="KW-1133">Transmembrane helix</keyword>
<organism evidence="2 3">
    <name type="scientific">Erysipelothrix larvae</name>
    <dbReference type="NCBI Taxonomy" id="1514105"/>
    <lineage>
        <taxon>Bacteria</taxon>
        <taxon>Bacillati</taxon>
        <taxon>Bacillota</taxon>
        <taxon>Erysipelotrichia</taxon>
        <taxon>Erysipelotrichales</taxon>
        <taxon>Erysipelotrichaceae</taxon>
        <taxon>Erysipelothrix</taxon>
    </lineage>
</organism>
<sequence>MSKRRVSLLFALVGLSFVVLLLLGTISNLNPGLGFGRDLRLIIDVKESPNQLIDFLMSQRSMGREIQVDSISDTIKMISISGVSDLQTFLSQVSSQLWRTTIMELGTFGSLSNLGQFMFTLEFYVTVFVLTFAVYWLIRYKTLGLFSVLTIFVIILGSLTILKHLSNPFTHVIWFSMLLSFCFLLFQQKMLISYISSDTFTNSNEMDQTISRNVRTHAIVLAFFSLVLYATNFGLTSSARYFALIAVFMIVLSFVLPFSLKSVRDFMIHEKHNQYFLSLNNFRGYSSDKSLRVWGSVVVMGLIAVLVGGILFNNFNVRSRELYNEYESKTLFLIEAEDAQSFIEMHASFATHDVLNDQITFFISDERSMWFFYNENVNIENLEIARDSIEQKINVTGNIFEFSSTENPMGSPLFYFTELIFVILGFMIANTHPKYRYGIVSIVLNILSLAICSGWFSLFSLGHSRITVLLFLSIPILNAFFIITTPKELKDYSWSKCIVYATVRLGTIMMIIGIPVLLIIPSPSDNILVMISSLIIWSLSTVCSFIFYPLIMKGSKHEILSKP</sequence>